<dbReference type="AlphaFoldDB" id="A0A069DND0"/>
<name>A0A069DND0_9HEMI</name>
<reference evidence="1" key="1">
    <citation type="journal article" date="2015" name="J. Med. Entomol.">
        <title>A Deep Insight Into the Sialotranscriptome of the Chagas Disease Vector, Panstrongylus megistus (Hemiptera: Heteroptera).</title>
        <authorList>
            <person name="Ribeiro J.M."/>
            <person name="Schwarz A."/>
            <person name="Francischetti I.M."/>
        </authorList>
    </citation>
    <scope>NUCLEOTIDE SEQUENCE</scope>
    <source>
        <tissue evidence="1">Salivary glands</tissue>
    </source>
</reference>
<evidence type="ECO:0000313" key="1">
    <source>
        <dbReference type="EMBL" id="JAC85573.1"/>
    </source>
</evidence>
<feature type="non-terminal residue" evidence="1">
    <location>
        <position position="1"/>
    </location>
</feature>
<dbReference type="EMBL" id="GBGD01003316">
    <property type="protein sequence ID" value="JAC85573.1"/>
    <property type="molecule type" value="mRNA"/>
</dbReference>
<organism evidence="1">
    <name type="scientific">Panstrongylus megistus</name>
    <dbReference type="NCBI Taxonomy" id="65343"/>
    <lineage>
        <taxon>Eukaryota</taxon>
        <taxon>Metazoa</taxon>
        <taxon>Ecdysozoa</taxon>
        <taxon>Arthropoda</taxon>
        <taxon>Hexapoda</taxon>
        <taxon>Insecta</taxon>
        <taxon>Pterygota</taxon>
        <taxon>Neoptera</taxon>
        <taxon>Paraneoptera</taxon>
        <taxon>Hemiptera</taxon>
        <taxon>Heteroptera</taxon>
        <taxon>Panheteroptera</taxon>
        <taxon>Cimicomorpha</taxon>
        <taxon>Reduviidae</taxon>
        <taxon>Triatominae</taxon>
        <taxon>Panstrongylus</taxon>
    </lineage>
</organism>
<feature type="non-terminal residue" evidence="1">
    <location>
        <position position="155"/>
    </location>
</feature>
<accession>A0A069DND0</accession>
<dbReference type="Gene3D" id="2.40.70.10">
    <property type="entry name" value="Acid Proteases"/>
    <property type="match status" value="1"/>
</dbReference>
<proteinExistence type="evidence at transcript level"/>
<sequence length="155" mass="17088">RALLDSGSHKTIITRACAHRLRLPLQPVASELLTLGSSAPIRSCYRTTVSIFHHGDPPHLTIHALVLDSIIPPTPHQPLSPNCPRKEKLLLADFRFHAPGPIDFLIGNDVLPHLLLPGRISPTLHSPAAFNTTLGWVLYGPYNPTSRVKRVRFAI</sequence>
<protein>
    <submittedName>
        <fullName evidence="1">Putative peptidase</fullName>
    </submittedName>
</protein>
<dbReference type="InterPro" id="IPR021109">
    <property type="entry name" value="Peptidase_aspartic_dom_sf"/>
</dbReference>